<feature type="region of interest" description="Disordered" evidence="1">
    <location>
        <begin position="1"/>
        <end position="26"/>
    </location>
</feature>
<dbReference type="InterPro" id="IPR017517">
    <property type="entry name" value="Maleyloyr_isom"/>
</dbReference>
<sequence length="214" mass="22812">MNWWRGRTACSTRPGTSLSPRSRRTGCRGRRCCSTPGSTYLYGSWSDPQPALSYEDLGFGRLAARMIRAGLNGDRANAVGVAEHANRSPDELVAMAREHVQPRGLTSMMGGRIALTDGMIHHQDIRRPLGMPREIPADRLVAALETAKTAPTISAAKRIKGLRLVATDLDWSTGDGPLVEGTGEALLMAIAGRRGIVAELSGPGAATLIDRIGG</sequence>
<dbReference type="NCBIfam" id="TIGR03083">
    <property type="entry name" value="maleylpyruvate isomerase family mycothiol-dependent enzyme"/>
    <property type="match status" value="1"/>
</dbReference>
<organism evidence="2 3">
    <name type="scientific">Pseudonocardia sediminis</name>
    <dbReference type="NCBI Taxonomy" id="1397368"/>
    <lineage>
        <taxon>Bacteria</taxon>
        <taxon>Bacillati</taxon>
        <taxon>Actinomycetota</taxon>
        <taxon>Actinomycetes</taxon>
        <taxon>Pseudonocardiales</taxon>
        <taxon>Pseudonocardiaceae</taxon>
        <taxon>Pseudonocardia</taxon>
    </lineage>
</organism>
<evidence type="ECO:0000256" key="1">
    <source>
        <dbReference type="SAM" id="MobiDB-lite"/>
    </source>
</evidence>
<reference evidence="2 3" key="1">
    <citation type="submission" date="2019-02" db="EMBL/GenBank/DDBJ databases">
        <title>Sequencing the genomes of 1000 actinobacteria strains.</title>
        <authorList>
            <person name="Klenk H.-P."/>
        </authorList>
    </citation>
    <scope>NUCLEOTIDE SEQUENCE [LARGE SCALE GENOMIC DNA]</scope>
    <source>
        <strain evidence="2 3">DSM 45779</strain>
    </source>
</reference>
<evidence type="ECO:0000313" key="3">
    <source>
        <dbReference type="Proteomes" id="UP000291591"/>
    </source>
</evidence>
<feature type="compositionally biased region" description="Polar residues" evidence="1">
    <location>
        <begin position="9"/>
        <end position="18"/>
    </location>
</feature>
<proteinExistence type="predicted"/>
<gene>
    <name evidence="2" type="ORF">EV383_2553</name>
</gene>
<comment type="caution">
    <text evidence="2">The sequence shown here is derived from an EMBL/GenBank/DDBJ whole genome shotgun (WGS) entry which is preliminary data.</text>
</comment>
<dbReference type="AlphaFoldDB" id="A0A4Q7UV62"/>
<protein>
    <submittedName>
        <fullName evidence="2">Uncharacterized protein (TIGR03083 family)</fullName>
    </submittedName>
</protein>
<accession>A0A4Q7UV62</accession>
<name>A0A4Q7UV62_PSEST</name>
<dbReference type="Proteomes" id="UP000291591">
    <property type="component" value="Unassembled WGS sequence"/>
</dbReference>
<dbReference type="EMBL" id="SHKL01000001">
    <property type="protein sequence ID" value="RZT85676.1"/>
    <property type="molecule type" value="Genomic_DNA"/>
</dbReference>
<evidence type="ECO:0000313" key="2">
    <source>
        <dbReference type="EMBL" id="RZT85676.1"/>
    </source>
</evidence>
<keyword evidence="3" id="KW-1185">Reference proteome</keyword>